<evidence type="ECO:0000256" key="7">
    <source>
        <dbReference type="ARBA" id="ARBA00023034"/>
    </source>
</evidence>
<dbReference type="PANTHER" id="PTHR12137:SF65">
    <property type="entry name" value="CARBOHYDRATE SULFOTRANSFERASE"/>
    <property type="match status" value="1"/>
</dbReference>
<evidence type="ECO:0000256" key="3">
    <source>
        <dbReference type="ARBA" id="ARBA00022679"/>
    </source>
</evidence>
<keyword evidence="5 11" id="KW-0735">Signal-anchor</keyword>
<keyword evidence="3 11" id="KW-0808">Transferase</keyword>
<accession>A0A8C5WFW9</accession>
<dbReference type="PANTHER" id="PTHR12137">
    <property type="entry name" value="CARBOHYDRATE SULFOTRANSFERASE"/>
    <property type="match status" value="1"/>
</dbReference>
<dbReference type="OrthoDB" id="2019940at2759"/>
<dbReference type="Ensembl" id="ENSLLET00000036487.1">
    <property type="protein sequence ID" value="ENSLLEP00000035149.1"/>
    <property type="gene ID" value="ENSLLEG00000022244.1"/>
</dbReference>
<dbReference type="EC" id="2.8.2.-" evidence="11"/>
<comment type="similarity">
    <text evidence="2 11">Belongs to the sulfotransferase 2 family.</text>
</comment>
<dbReference type="GeneTree" id="ENSGT00940000165474"/>
<comment type="subcellular location">
    <subcellularLocation>
        <location evidence="1 11">Golgi apparatus membrane</location>
        <topology evidence="1 11">Single-pass type II membrane protein</topology>
    </subcellularLocation>
</comment>
<evidence type="ECO:0000313" key="13">
    <source>
        <dbReference type="Proteomes" id="UP000694569"/>
    </source>
</evidence>
<evidence type="ECO:0000256" key="9">
    <source>
        <dbReference type="ARBA" id="ARBA00023180"/>
    </source>
</evidence>
<organism evidence="12 13">
    <name type="scientific">Leptobrachium leishanense</name>
    <name type="common">Leishan spiny toad</name>
    <dbReference type="NCBI Taxonomy" id="445787"/>
    <lineage>
        <taxon>Eukaryota</taxon>
        <taxon>Metazoa</taxon>
        <taxon>Chordata</taxon>
        <taxon>Craniata</taxon>
        <taxon>Vertebrata</taxon>
        <taxon>Euteleostomi</taxon>
        <taxon>Amphibia</taxon>
        <taxon>Batrachia</taxon>
        <taxon>Anura</taxon>
        <taxon>Pelobatoidea</taxon>
        <taxon>Megophryidae</taxon>
        <taxon>Leptobrachium</taxon>
    </lineage>
</organism>
<dbReference type="InterPro" id="IPR027417">
    <property type="entry name" value="P-loop_NTPase"/>
</dbReference>
<proteinExistence type="inferred from homology"/>
<keyword evidence="13" id="KW-1185">Reference proteome</keyword>
<evidence type="ECO:0000256" key="6">
    <source>
        <dbReference type="ARBA" id="ARBA00022989"/>
    </source>
</evidence>
<keyword evidence="4" id="KW-0812">Transmembrane</keyword>
<evidence type="ECO:0000256" key="10">
    <source>
        <dbReference type="ARBA" id="ARBA00023277"/>
    </source>
</evidence>
<dbReference type="Pfam" id="PF03567">
    <property type="entry name" value="Sulfotransfer_2"/>
    <property type="match status" value="1"/>
</dbReference>
<keyword evidence="6" id="KW-1133">Transmembrane helix</keyword>
<dbReference type="GO" id="GO:0008146">
    <property type="term" value="F:sulfotransferase activity"/>
    <property type="evidence" value="ECO:0007669"/>
    <property type="project" value="InterPro"/>
</dbReference>
<keyword evidence="7 11" id="KW-0333">Golgi apparatus</keyword>
<keyword evidence="10 11" id="KW-0119">Carbohydrate metabolism</keyword>
<reference evidence="12" key="1">
    <citation type="submission" date="2025-08" db="UniProtKB">
        <authorList>
            <consortium name="Ensembl"/>
        </authorList>
    </citation>
    <scope>IDENTIFICATION</scope>
</reference>
<reference evidence="12" key="2">
    <citation type="submission" date="2025-09" db="UniProtKB">
        <authorList>
            <consortium name="Ensembl"/>
        </authorList>
    </citation>
    <scope>IDENTIFICATION</scope>
</reference>
<dbReference type="SUPFAM" id="SSF52540">
    <property type="entry name" value="P-loop containing nucleoside triphosphate hydrolases"/>
    <property type="match status" value="1"/>
</dbReference>
<dbReference type="GO" id="GO:0000139">
    <property type="term" value="C:Golgi membrane"/>
    <property type="evidence" value="ECO:0007669"/>
    <property type="project" value="UniProtKB-SubCell"/>
</dbReference>
<evidence type="ECO:0000256" key="2">
    <source>
        <dbReference type="ARBA" id="ARBA00006339"/>
    </source>
</evidence>
<dbReference type="AlphaFoldDB" id="A0A8C5WFW9"/>
<sequence>MRIRRRIFLLLILCCLYGLFFNTKWINDLYNVYIQIPTSQTQRKENVKLVCEQYNKTFNASYRLTRFVSRQLYVEHTHKLIYCEVPKVGCTNWKRIILFLFNKSLEAAAEELEHFDVHRHASLVRLSSYSHTKQEELLKNYTKVMFVRDPLQRLVSAYRDKFLHQEDVYYYKTIGRYIKTLTRKNVNSTEKITFPEFARYIIKEDVVSRDTHWKPMHELCDPCNIQYDIVGKFETMKQDSDFVLRTIHAPKNLHYPSIRHYPNESRTNAMISQDYFSHLNPKLFKDLMNVYKVDFSMFQYHPATSLRDIKSPKSM</sequence>
<name>A0A8C5WFW9_9ANUR</name>
<evidence type="ECO:0000313" key="12">
    <source>
        <dbReference type="Ensembl" id="ENSLLEP00000035149.1"/>
    </source>
</evidence>
<dbReference type="GO" id="GO:0030166">
    <property type="term" value="P:proteoglycan biosynthetic process"/>
    <property type="evidence" value="ECO:0007669"/>
    <property type="project" value="TreeGrafter"/>
</dbReference>
<dbReference type="Proteomes" id="UP000694569">
    <property type="component" value="Unplaced"/>
</dbReference>
<evidence type="ECO:0000256" key="5">
    <source>
        <dbReference type="ARBA" id="ARBA00022968"/>
    </source>
</evidence>
<protein>
    <recommendedName>
        <fullName evidence="11">Carbohydrate sulfotransferase</fullName>
        <ecNumber evidence="11">2.8.2.-</ecNumber>
    </recommendedName>
</protein>
<dbReference type="GO" id="GO:0016051">
    <property type="term" value="P:carbohydrate biosynthetic process"/>
    <property type="evidence" value="ECO:0007669"/>
    <property type="project" value="InterPro"/>
</dbReference>
<evidence type="ECO:0000256" key="4">
    <source>
        <dbReference type="ARBA" id="ARBA00022692"/>
    </source>
</evidence>
<evidence type="ECO:0000256" key="8">
    <source>
        <dbReference type="ARBA" id="ARBA00023136"/>
    </source>
</evidence>
<keyword evidence="9 11" id="KW-0325">Glycoprotein</keyword>
<keyword evidence="8" id="KW-0472">Membrane</keyword>
<dbReference type="InterPro" id="IPR018011">
    <property type="entry name" value="Carb_sulfotrans_8-10"/>
</dbReference>
<evidence type="ECO:0000256" key="11">
    <source>
        <dbReference type="RuleBase" id="RU364020"/>
    </source>
</evidence>
<evidence type="ECO:0000256" key="1">
    <source>
        <dbReference type="ARBA" id="ARBA00004323"/>
    </source>
</evidence>
<dbReference type="InterPro" id="IPR005331">
    <property type="entry name" value="Sulfotransferase"/>
</dbReference>